<keyword evidence="2" id="KW-1185">Reference proteome</keyword>
<reference evidence="1 2" key="1">
    <citation type="submission" date="2024-05" db="EMBL/GenBank/DDBJ databases">
        <title>Three bacterial strains, DH-69, EH-24, and ECK-19 isolated from coastal sediments.</title>
        <authorList>
            <person name="Ye Y.-Q."/>
            <person name="Du Z.-J."/>
        </authorList>
    </citation>
    <scope>NUCLEOTIDE SEQUENCE [LARGE SCALE GENOMIC DNA]</scope>
    <source>
        <strain evidence="1 2">ECK-19</strain>
    </source>
</reference>
<dbReference type="Proteomes" id="UP001560685">
    <property type="component" value="Unassembled WGS sequence"/>
</dbReference>
<protein>
    <submittedName>
        <fullName evidence="1">Uncharacterized protein</fullName>
    </submittedName>
</protein>
<evidence type="ECO:0000313" key="2">
    <source>
        <dbReference type="Proteomes" id="UP001560685"/>
    </source>
</evidence>
<sequence length="41" mass="4662">MRFVAILFLLALAGLVGLFIYGQMMEPEVREIEVDANYVTQ</sequence>
<gene>
    <name evidence="1" type="ORF">ABFZ84_08670</name>
</gene>
<organism evidence="1 2">
    <name type="scientific">Hyphococcus lacteus</name>
    <dbReference type="NCBI Taxonomy" id="3143536"/>
    <lineage>
        <taxon>Bacteria</taxon>
        <taxon>Pseudomonadati</taxon>
        <taxon>Pseudomonadota</taxon>
        <taxon>Alphaproteobacteria</taxon>
        <taxon>Parvularculales</taxon>
        <taxon>Parvularculaceae</taxon>
        <taxon>Hyphococcus</taxon>
    </lineage>
</organism>
<dbReference type="RefSeq" id="WP_369313601.1">
    <property type="nucleotide sequence ID" value="NZ_JBEHZE010000001.1"/>
</dbReference>
<name>A0ABV3Z555_9PROT</name>
<accession>A0ABV3Z555</accession>
<proteinExistence type="predicted"/>
<dbReference type="EMBL" id="JBEHZE010000001">
    <property type="protein sequence ID" value="MEX6633623.1"/>
    <property type="molecule type" value="Genomic_DNA"/>
</dbReference>
<evidence type="ECO:0000313" key="1">
    <source>
        <dbReference type="EMBL" id="MEX6633623.1"/>
    </source>
</evidence>
<comment type="caution">
    <text evidence="1">The sequence shown here is derived from an EMBL/GenBank/DDBJ whole genome shotgun (WGS) entry which is preliminary data.</text>
</comment>